<keyword evidence="4" id="KW-0819">tRNA processing</keyword>
<comment type="similarity">
    <text evidence="2 8">Belongs to the tRNA nucleotidyltransferase/poly(A) polymerase family.</text>
</comment>
<keyword evidence="7" id="KW-0460">Magnesium</keyword>
<dbReference type="GO" id="GO:0016779">
    <property type="term" value="F:nucleotidyltransferase activity"/>
    <property type="evidence" value="ECO:0007669"/>
    <property type="project" value="UniProtKB-KW"/>
</dbReference>
<evidence type="ECO:0000313" key="11">
    <source>
        <dbReference type="Proteomes" id="UP000784294"/>
    </source>
</evidence>
<dbReference type="InterPro" id="IPR043519">
    <property type="entry name" value="NT_sf"/>
</dbReference>
<protein>
    <recommendedName>
        <fullName evidence="9">Poly A polymerase head domain-containing protein</fullName>
    </recommendedName>
</protein>
<dbReference type="PANTHER" id="PTHR46173:SF1">
    <property type="entry name" value="CCA TRNA NUCLEOTIDYLTRANSFERASE 1, MITOCHONDRIAL"/>
    <property type="match status" value="1"/>
</dbReference>
<accession>A0A448X5G7</accession>
<dbReference type="Gene3D" id="3.30.460.10">
    <property type="entry name" value="Beta Polymerase, domain 2"/>
    <property type="match status" value="1"/>
</dbReference>
<comment type="caution">
    <text evidence="10">The sequence shown here is derived from an EMBL/GenBank/DDBJ whole genome shotgun (WGS) entry which is preliminary data.</text>
</comment>
<evidence type="ECO:0000259" key="9">
    <source>
        <dbReference type="Pfam" id="PF01743"/>
    </source>
</evidence>
<dbReference type="SUPFAM" id="SSF81301">
    <property type="entry name" value="Nucleotidyltransferase"/>
    <property type="match status" value="1"/>
</dbReference>
<evidence type="ECO:0000256" key="7">
    <source>
        <dbReference type="ARBA" id="ARBA00022842"/>
    </source>
</evidence>
<dbReference type="GO" id="GO:0001680">
    <property type="term" value="P:tRNA 3'-terminal CCA addition"/>
    <property type="evidence" value="ECO:0007669"/>
    <property type="project" value="TreeGrafter"/>
</dbReference>
<evidence type="ECO:0000256" key="8">
    <source>
        <dbReference type="RuleBase" id="RU003953"/>
    </source>
</evidence>
<evidence type="ECO:0000256" key="3">
    <source>
        <dbReference type="ARBA" id="ARBA00022679"/>
    </source>
</evidence>
<dbReference type="Gene3D" id="1.10.3090.10">
    <property type="entry name" value="cca-adding enzyme, domain 2"/>
    <property type="match status" value="1"/>
</dbReference>
<name>A0A448X5G7_9PLAT</name>
<evidence type="ECO:0000256" key="4">
    <source>
        <dbReference type="ARBA" id="ARBA00022694"/>
    </source>
</evidence>
<sequence>MKNTSNFIDLSPYPSLYRPELVKLHGIFDKYGYELRAAGGAVRDILLNKEPHDIDLATVATPDQMLSMFSNESIRVINRNGEAHGTVTPRVDDSMNYEITTLRVDVKTDGRHAHVQFTHDWVTDAARRDLTINSLFLRLHYGKSANLETTLNSINRIIASSNLFQHPFGELFDYFGGRDDLSARRIRFVGEPADRIQEDYLRILRYFRFHALIKPPERADEHDDEILQVG</sequence>
<evidence type="ECO:0000256" key="6">
    <source>
        <dbReference type="ARBA" id="ARBA00022723"/>
    </source>
</evidence>
<dbReference type="CDD" id="cd05398">
    <property type="entry name" value="NT_ClassII-CCAase"/>
    <property type="match status" value="1"/>
</dbReference>
<dbReference type="InterPro" id="IPR002646">
    <property type="entry name" value="PolA_pol_head_dom"/>
</dbReference>
<keyword evidence="8" id="KW-0694">RNA-binding</keyword>
<evidence type="ECO:0000256" key="2">
    <source>
        <dbReference type="ARBA" id="ARBA00007265"/>
    </source>
</evidence>
<dbReference type="EMBL" id="CAAALY010095832">
    <property type="protein sequence ID" value="VEL28545.1"/>
    <property type="molecule type" value="Genomic_DNA"/>
</dbReference>
<keyword evidence="3 8" id="KW-0808">Transferase</keyword>
<keyword evidence="11" id="KW-1185">Reference proteome</keyword>
<dbReference type="OrthoDB" id="445712at2759"/>
<proteinExistence type="inferred from homology"/>
<reference evidence="10" key="1">
    <citation type="submission" date="2018-11" db="EMBL/GenBank/DDBJ databases">
        <authorList>
            <consortium name="Pathogen Informatics"/>
        </authorList>
    </citation>
    <scope>NUCLEOTIDE SEQUENCE</scope>
</reference>
<keyword evidence="6" id="KW-0479">Metal-binding</keyword>
<dbReference type="AlphaFoldDB" id="A0A448X5G7"/>
<comment type="cofactor">
    <cofactor evidence="1">
        <name>Mg(2+)</name>
        <dbReference type="ChEBI" id="CHEBI:18420"/>
    </cofactor>
</comment>
<gene>
    <name evidence="10" type="ORF">PXEA_LOCUS21985</name>
</gene>
<dbReference type="Pfam" id="PF01743">
    <property type="entry name" value="PolyA_pol"/>
    <property type="match status" value="1"/>
</dbReference>
<dbReference type="Proteomes" id="UP000784294">
    <property type="component" value="Unassembled WGS sequence"/>
</dbReference>
<feature type="domain" description="Poly A polymerase head" evidence="9">
    <location>
        <begin position="36"/>
        <end position="187"/>
    </location>
</feature>
<dbReference type="InterPro" id="IPR050264">
    <property type="entry name" value="Bact_CCA-adding_enz_type3_sf"/>
</dbReference>
<evidence type="ECO:0000313" key="10">
    <source>
        <dbReference type="EMBL" id="VEL28545.1"/>
    </source>
</evidence>
<evidence type="ECO:0000256" key="5">
    <source>
        <dbReference type="ARBA" id="ARBA00022695"/>
    </source>
</evidence>
<keyword evidence="5" id="KW-0548">Nucleotidyltransferase</keyword>
<evidence type="ECO:0000256" key="1">
    <source>
        <dbReference type="ARBA" id="ARBA00001946"/>
    </source>
</evidence>
<dbReference type="GO" id="GO:0000049">
    <property type="term" value="F:tRNA binding"/>
    <property type="evidence" value="ECO:0007669"/>
    <property type="project" value="TreeGrafter"/>
</dbReference>
<dbReference type="GO" id="GO:1990180">
    <property type="term" value="P:mitochondrial tRNA 3'-end processing"/>
    <property type="evidence" value="ECO:0007669"/>
    <property type="project" value="TreeGrafter"/>
</dbReference>
<dbReference type="SUPFAM" id="SSF81891">
    <property type="entry name" value="Poly A polymerase C-terminal region-like"/>
    <property type="match status" value="1"/>
</dbReference>
<organism evidence="10 11">
    <name type="scientific">Protopolystoma xenopodis</name>
    <dbReference type="NCBI Taxonomy" id="117903"/>
    <lineage>
        <taxon>Eukaryota</taxon>
        <taxon>Metazoa</taxon>
        <taxon>Spiralia</taxon>
        <taxon>Lophotrochozoa</taxon>
        <taxon>Platyhelminthes</taxon>
        <taxon>Monogenea</taxon>
        <taxon>Polyopisthocotylea</taxon>
        <taxon>Polystomatidea</taxon>
        <taxon>Polystomatidae</taxon>
        <taxon>Protopolystoma</taxon>
    </lineage>
</organism>
<dbReference type="GO" id="GO:0005739">
    <property type="term" value="C:mitochondrion"/>
    <property type="evidence" value="ECO:0007669"/>
    <property type="project" value="TreeGrafter"/>
</dbReference>
<dbReference type="GO" id="GO:0046872">
    <property type="term" value="F:metal ion binding"/>
    <property type="evidence" value="ECO:0007669"/>
    <property type="project" value="UniProtKB-KW"/>
</dbReference>
<dbReference type="PANTHER" id="PTHR46173">
    <property type="entry name" value="CCA TRNA NUCLEOTIDYLTRANSFERASE 1, MITOCHONDRIAL"/>
    <property type="match status" value="1"/>
</dbReference>